<comment type="pathway">
    <text evidence="1 7">Cofactor biosynthesis; tetrahydrofolate biosynthesis; 5,6,7,8-tetrahydrofolate from 7,8-dihydrofolate: step 1/1.</text>
</comment>
<evidence type="ECO:0000256" key="4">
    <source>
        <dbReference type="ARBA" id="ARBA00022563"/>
    </source>
</evidence>
<dbReference type="RefSeq" id="WP_093073914.1">
    <property type="nucleotide sequence ID" value="NZ_FOGV01000022.1"/>
</dbReference>
<dbReference type="PIRSF" id="PIRSF000194">
    <property type="entry name" value="DHFR"/>
    <property type="match status" value="1"/>
</dbReference>
<dbReference type="PANTHER" id="PTHR48069">
    <property type="entry name" value="DIHYDROFOLATE REDUCTASE"/>
    <property type="match status" value="1"/>
</dbReference>
<dbReference type="AlphaFoldDB" id="A0A1H9VMG4"/>
<dbReference type="OrthoDB" id="9804315at2"/>
<dbReference type="Pfam" id="PF00186">
    <property type="entry name" value="DHFR_1"/>
    <property type="match status" value="1"/>
</dbReference>
<dbReference type="PRINTS" id="PR00070">
    <property type="entry name" value="DHFR"/>
</dbReference>
<dbReference type="Gene3D" id="3.40.430.10">
    <property type="entry name" value="Dihydrofolate Reductase, subunit A"/>
    <property type="match status" value="1"/>
</dbReference>
<accession>A0A1H9VMG4</accession>
<evidence type="ECO:0000313" key="10">
    <source>
        <dbReference type="Proteomes" id="UP000199318"/>
    </source>
</evidence>
<dbReference type="GO" id="GO:0006730">
    <property type="term" value="P:one-carbon metabolic process"/>
    <property type="evidence" value="ECO:0007669"/>
    <property type="project" value="UniProtKB-KW"/>
</dbReference>
<comment type="function">
    <text evidence="7">Key enzyme in folate metabolism. Catalyzes an essential reaction for de novo glycine and purine synthesis, and for DNA precursor synthesis.</text>
</comment>
<sequence length="161" mass="18419">MIRLIAAMDQCGIIGSNGAMPWHLPNDLKFFKETTEGKPILMGRKTFLSIGRPLPKRENIVVTSNRQFSAEGVAVHHDLDQALQLIDEQDGFVIGGAEIYQYAIAHADELYITVIEETFAGDTYFPDFSLQEWELTWEQRGSKDEKNPYPHVFRVYKRINT</sequence>
<evidence type="ECO:0000256" key="7">
    <source>
        <dbReference type="PIRNR" id="PIRNR000194"/>
    </source>
</evidence>
<gene>
    <name evidence="9" type="ORF">SAMN05444126_12211</name>
</gene>
<proteinExistence type="inferred from homology"/>
<dbReference type="InterPro" id="IPR001796">
    <property type="entry name" value="DHFR_dom"/>
</dbReference>
<dbReference type="STRING" id="1464123.SAMN05444126_12211"/>
<evidence type="ECO:0000256" key="5">
    <source>
        <dbReference type="ARBA" id="ARBA00022857"/>
    </source>
</evidence>
<keyword evidence="4 7" id="KW-0554">One-carbon metabolism</keyword>
<evidence type="ECO:0000256" key="3">
    <source>
        <dbReference type="ARBA" id="ARBA00012856"/>
    </source>
</evidence>
<dbReference type="UniPathway" id="UPA00077">
    <property type="reaction ID" value="UER00158"/>
</dbReference>
<dbReference type="GO" id="GO:0046654">
    <property type="term" value="P:tetrahydrofolate biosynthetic process"/>
    <property type="evidence" value="ECO:0007669"/>
    <property type="project" value="UniProtKB-UniPathway"/>
</dbReference>
<dbReference type="InterPro" id="IPR024072">
    <property type="entry name" value="DHFR-like_dom_sf"/>
</dbReference>
<keyword evidence="5 7" id="KW-0521">NADP</keyword>
<dbReference type="GO" id="GO:0004146">
    <property type="term" value="F:dihydrofolate reductase activity"/>
    <property type="evidence" value="ECO:0007669"/>
    <property type="project" value="UniProtKB-EC"/>
</dbReference>
<comment type="similarity">
    <text evidence="2 7">Belongs to the dihydrofolate reductase family.</text>
</comment>
<reference evidence="10" key="1">
    <citation type="submission" date="2016-10" db="EMBL/GenBank/DDBJ databases">
        <authorList>
            <person name="de Groot N.N."/>
        </authorList>
    </citation>
    <scope>NUCLEOTIDE SEQUENCE [LARGE SCALE GENOMIC DNA]</scope>
    <source>
        <strain evidence="10">10nlg</strain>
    </source>
</reference>
<comment type="catalytic activity">
    <reaction evidence="7">
        <text>(6S)-5,6,7,8-tetrahydrofolate + NADP(+) = 7,8-dihydrofolate + NADPH + H(+)</text>
        <dbReference type="Rhea" id="RHEA:15009"/>
        <dbReference type="ChEBI" id="CHEBI:15378"/>
        <dbReference type="ChEBI" id="CHEBI:57451"/>
        <dbReference type="ChEBI" id="CHEBI:57453"/>
        <dbReference type="ChEBI" id="CHEBI:57783"/>
        <dbReference type="ChEBI" id="CHEBI:58349"/>
        <dbReference type="EC" id="1.5.1.3"/>
    </reaction>
</comment>
<keyword evidence="6 7" id="KW-0560">Oxidoreductase</keyword>
<dbReference type="Proteomes" id="UP000199318">
    <property type="component" value="Unassembled WGS sequence"/>
</dbReference>
<dbReference type="EC" id="1.5.1.3" evidence="3 7"/>
<dbReference type="SUPFAM" id="SSF53597">
    <property type="entry name" value="Dihydrofolate reductase-like"/>
    <property type="match status" value="1"/>
</dbReference>
<evidence type="ECO:0000256" key="1">
    <source>
        <dbReference type="ARBA" id="ARBA00004903"/>
    </source>
</evidence>
<dbReference type="GO" id="GO:0050661">
    <property type="term" value="F:NADP binding"/>
    <property type="evidence" value="ECO:0007669"/>
    <property type="project" value="InterPro"/>
</dbReference>
<keyword evidence="10" id="KW-1185">Reference proteome</keyword>
<dbReference type="PROSITE" id="PS51330">
    <property type="entry name" value="DHFR_2"/>
    <property type="match status" value="1"/>
</dbReference>
<dbReference type="EMBL" id="FOGV01000022">
    <property type="protein sequence ID" value="SES22782.1"/>
    <property type="molecule type" value="Genomic_DNA"/>
</dbReference>
<evidence type="ECO:0000256" key="6">
    <source>
        <dbReference type="ARBA" id="ARBA00023002"/>
    </source>
</evidence>
<name>A0A1H9VMG4_9BACI</name>
<protein>
    <recommendedName>
        <fullName evidence="3 7">Dihydrofolate reductase</fullName>
        <ecNumber evidence="3 7">1.5.1.3</ecNumber>
    </recommendedName>
</protein>
<dbReference type="GO" id="GO:0005829">
    <property type="term" value="C:cytosol"/>
    <property type="evidence" value="ECO:0007669"/>
    <property type="project" value="TreeGrafter"/>
</dbReference>
<organism evidence="9 10">
    <name type="scientific">Salisediminibacterium halotolerans</name>
    <dbReference type="NCBI Taxonomy" id="517425"/>
    <lineage>
        <taxon>Bacteria</taxon>
        <taxon>Bacillati</taxon>
        <taxon>Bacillota</taxon>
        <taxon>Bacilli</taxon>
        <taxon>Bacillales</taxon>
        <taxon>Bacillaceae</taxon>
        <taxon>Salisediminibacterium</taxon>
    </lineage>
</organism>
<evidence type="ECO:0000259" key="8">
    <source>
        <dbReference type="PROSITE" id="PS51330"/>
    </source>
</evidence>
<comment type="caution">
    <text evidence="9">The sequence shown here is derived from an EMBL/GenBank/DDBJ whole genome shotgun (WGS) entry which is preliminary data.</text>
</comment>
<feature type="domain" description="DHFR" evidence="8">
    <location>
        <begin position="1"/>
        <end position="158"/>
    </location>
</feature>
<evidence type="ECO:0000256" key="2">
    <source>
        <dbReference type="ARBA" id="ARBA00009539"/>
    </source>
</evidence>
<evidence type="ECO:0000313" key="9">
    <source>
        <dbReference type="EMBL" id="SES22782.1"/>
    </source>
</evidence>
<dbReference type="GO" id="GO:0046452">
    <property type="term" value="P:dihydrofolate metabolic process"/>
    <property type="evidence" value="ECO:0007669"/>
    <property type="project" value="TreeGrafter"/>
</dbReference>
<dbReference type="InterPro" id="IPR012259">
    <property type="entry name" value="DHFR"/>
</dbReference>
<dbReference type="CDD" id="cd00209">
    <property type="entry name" value="DHFR"/>
    <property type="match status" value="1"/>
</dbReference>
<dbReference type="FunFam" id="3.40.430.10:FF:000009">
    <property type="entry name" value="Dihydrofolate reductase"/>
    <property type="match status" value="1"/>
</dbReference>
<dbReference type="GO" id="GO:0046655">
    <property type="term" value="P:folic acid metabolic process"/>
    <property type="evidence" value="ECO:0007669"/>
    <property type="project" value="TreeGrafter"/>
</dbReference>
<dbReference type="PANTHER" id="PTHR48069:SF3">
    <property type="entry name" value="DIHYDROFOLATE REDUCTASE"/>
    <property type="match status" value="1"/>
</dbReference>